<name>A0ACC2FWM2_DALPE</name>
<comment type="caution">
    <text evidence="1">The sequence shown here is derived from an EMBL/GenBank/DDBJ whole genome shotgun (WGS) entry which is preliminary data.</text>
</comment>
<sequence length="97" mass="10711">MFNARSRDKTGTLQNSRLPSASSSQATTTPSSFPPLLHRRLKVQGMEGPRPAAGHLSSGLPDFDQRGLQTRNYLRGATEFAGRETRMASIERPRREG</sequence>
<keyword evidence="2" id="KW-1185">Reference proteome</keyword>
<accession>A0ACC2FWM2</accession>
<protein>
    <submittedName>
        <fullName evidence="1">Uncharacterized protein</fullName>
    </submittedName>
</protein>
<proteinExistence type="predicted"/>
<reference evidence="1" key="1">
    <citation type="submission" date="2021-05" db="EMBL/GenBank/DDBJ databases">
        <authorList>
            <person name="Pan Q."/>
            <person name="Jouanno E."/>
            <person name="Zahm M."/>
            <person name="Klopp C."/>
            <person name="Cabau C."/>
            <person name="Louis A."/>
            <person name="Berthelot C."/>
            <person name="Parey E."/>
            <person name="Roest Crollius H."/>
            <person name="Montfort J."/>
            <person name="Robinson-Rechavi M."/>
            <person name="Bouchez O."/>
            <person name="Lampietro C."/>
            <person name="Lopez Roques C."/>
            <person name="Donnadieu C."/>
            <person name="Postlethwait J."/>
            <person name="Bobe J."/>
            <person name="Dillon D."/>
            <person name="Chandos A."/>
            <person name="von Hippel F."/>
            <person name="Guiguen Y."/>
        </authorList>
    </citation>
    <scope>NUCLEOTIDE SEQUENCE</scope>
    <source>
        <tissue evidence="1">Blood</tissue>
    </source>
</reference>
<organism evidence="1 2">
    <name type="scientific">Dallia pectoralis</name>
    <name type="common">Alaska blackfish</name>
    <dbReference type="NCBI Taxonomy" id="75939"/>
    <lineage>
        <taxon>Eukaryota</taxon>
        <taxon>Metazoa</taxon>
        <taxon>Chordata</taxon>
        <taxon>Craniata</taxon>
        <taxon>Vertebrata</taxon>
        <taxon>Euteleostomi</taxon>
        <taxon>Actinopterygii</taxon>
        <taxon>Neopterygii</taxon>
        <taxon>Teleostei</taxon>
        <taxon>Protacanthopterygii</taxon>
        <taxon>Esociformes</taxon>
        <taxon>Umbridae</taxon>
        <taxon>Dallia</taxon>
    </lineage>
</organism>
<dbReference type="EMBL" id="CM055748">
    <property type="protein sequence ID" value="KAJ7995794.1"/>
    <property type="molecule type" value="Genomic_DNA"/>
</dbReference>
<evidence type="ECO:0000313" key="2">
    <source>
        <dbReference type="Proteomes" id="UP001157502"/>
    </source>
</evidence>
<dbReference type="Proteomes" id="UP001157502">
    <property type="component" value="Chromosome 21"/>
</dbReference>
<gene>
    <name evidence="1" type="ORF">DPEC_G00248290</name>
</gene>
<evidence type="ECO:0000313" key="1">
    <source>
        <dbReference type="EMBL" id="KAJ7995794.1"/>
    </source>
</evidence>